<dbReference type="Pfam" id="PF01729">
    <property type="entry name" value="QRPTase_C"/>
    <property type="match status" value="1"/>
</dbReference>
<evidence type="ECO:0000313" key="8">
    <source>
        <dbReference type="Proteomes" id="UP000515154"/>
    </source>
</evidence>
<reference evidence="9" key="1">
    <citation type="submission" date="2025-08" db="UniProtKB">
        <authorList>
            <consortium name="RefSeq"/>
        </authorList>
    </citation>
    <scope>IDENTIFICATION</scope>
</reference>
<dbReference type="Proteomes" id="UP000515154">
    <property type="component" value="Linkage group LG1"/>
</dbReference>
<keyword evidence="5" id="KW-0662">Pyridine nucleotide biosynthesis</keyword>
<dbReference type="PIRSF" id="PIRSF006250">
    <property type="entry name" value="NadC_ModD"/>
    <property type="match status" value="1"/>
</dbReference>
<dbReference type="Gene3D" id="3.20.20.70">
    <property type="entry name" value="Aldolase class I"/>
    <property type="match status" value="2"/>
</dbReference>
<keyword evidence="3 5" id="KW-0328">Glycosyltransferase</keyword>
<dbReference type="EC" id="2.4.2.19" evidence="5"/>
<dbReference type="PANTHER" id="PTHR32179">
    <property type="entry name" value="NICOTINATE-NUCLEOTIDE PYROPHOSPHORYLASE [CARBOXYLATING]"/>
    <property type="match status" value="1"/>
</dbReference>
<comment type="function">
    <text evidence="1 5">Involved in the catabolism of quinolinic acid (QA).</text>
</comment>
<evidence type="ECO:0000256" key="4">
    <source>
        <dbReference type="ARBA" id="ARBA00022679"/>
    </source>
</evidence>
<dbReference type="SUPFAM" id="SSF51690">
    <property type="entry name" value="Nicotinate/Quinolinate PRTase C-terminal domain-like"/>
    <property type="match status" value="1"/>
</dbReference>
<dbReference type="GO" id="GO:0005737">
    <property type="term" value="C:cytoplasm"/>
    <property type="evidence" value="ECO:0007669"/>
    <property type="project" value="TreeGrafter"/>
</dbReference>
<dbReference type="InterPro" id="IPR002638">
    <property type="entry name" value="Quinolinate_PRibosylTrfase_C"/>
</dbReference>
<dbReference type="InterPro" id="IPR036068">
    <property type="entry name" value="Nicotinate_pribotase-like_C"/>
</dbReference>
<dbReference type="InterPro" id="IPR037128">
    <property type="entry name" value="Quinolinate_PRibosylTase_N_sf"/>
</dbReference>
<dbReference type="PANTHER" id="PTHR32179:SF3">
    <property type="entry name" value="NICOTINATE-NUCLEOTIDE PYROPHOSPHORYLASE [CARBOXYLATING]"/>
    <property type="match status" value="1"/>
</dbReference>
<evidence type="ECO:0000259" key="7">
    <source>
        <dbReference type="Pfam" id="PF02749"/>
    </source>
</evidence>
<dbReference type="UniPathway" id="UPA00253">
    <property type="reaction ID" value="UER00331"/>
</dbReference>
<gene>
    <name evidence="9" type="primary">LOC115214171</name>
</gene>
<sequence>MSAYYDQRKDYLHYNNNHSRITSGPETYHALSPVTVQHLAREWIKEDSPNFDFGGFVVGEKNVTAALIMRQAGVLAGRPFIDAVFKELECEIEWLYPEGTYLNPVQTVAIIKGRVRCLLLGERVALNCACRASGLATLARKLALKAEGVGWKGKLADTRRTTPGFRLVEKYSLLVGGLATHRYDLSSMIILRDNHIWTAGSIQKVAKKYAESLKQRFPDVMIEISGDIPEDLLVDYCSDYIDVISLNQLTMGYSPVNFTMKMTKSTKLSINQNYL</sequence>
<accession>A0A7E6F445</accession>
<comment type="subunit">
    <text evidence="5">Hexamer formed by 3 homodimers.</text>
</comment>
<feature type="domain" description="Quinolinate phosphoribosyl transferase C-terminal" evidence="6">
    <location>
        <begin position="136"/>
        <end position="214"/>
    </location>
</feature>
<dbReference type="GO" id="GO:0004514">
    <property type="term" value="F:nicotinate-nucleotide diphosphorylase (carboxylating) activity"/>
    <property type="evidence" value="ECO:0007669"/>
    <property type="project" value="UniProtKB-EC"/>
</dbReference>
<proteinExistence type="inferred from homology"/>
<dbReference type="GO" id="GO:0009435">
    <property type="term" value="P:NAD+ biosynthetic process"/>
    <property type="evidence" value="ECO:0007669"/>
    <property type="project" value="UniProtKB-UniPathway"/>
</dbReference>
<dbReference type="Gene3D" id="3.90.1170.20">
    <property type="entry name" value="Quinolinate phosphoribosyl transferase, N-terminal domain"/>
    <property type="match status" value="1"/>
</dbReference>
<dbReference type="GO" id="GO:0034213">
    <property type="term" value="P:quinolinate catabolic process"/>
    <property type="evidence" value="ECO:0007669"/>
    <property type="project" value="TreeGrafter"/>
</dbReference>
<evidence type="ECO:0000256" key="5">
    <source>
        <dbReference type="PIRNR" id="PIRNR006250"/>
    </source>
</evidence>
<protein>
    <recommendedName>
        <fullName evidence="5">Nicotinate-nucleotide pyrophosphorylase [carboxylating]</fullName>
        <ecNumber evidence="5">2.4.2.19</ecNumber>
    </recommendedName>
    <alternativeName>
        <fullName evidence="5">Quinolinate phosphoribosyltransferase [decarboxylating]</fullName>
    </alternativeName>
</protein>
<organism evidence="8 9">
    <name type="scientific">Octopus sinensis</name>
    <name type="common">East Asian common octopus</name>
    <dbReference type="NCBI Taxonomy" id="2607531"/>
    <lineage>
        <taxon>Eukaryota</taxon>
        <taxon>Metazoa</taxon>
        <taxon>Spiralia</taxon>
        <taxon>Lophotrochozoa</taxon>
        <taxon>Mollusca</taxon>
        <taxon>Cephalopoda</taxon>
        <taxon>Coleoidea</taxon>
        <taxon>Octopodiformes</taxon>
        <taxon>Octopoda</taxon>
        <taxon>Incirrata</taxon>
        <taxon>Octopodidae</taxon>
        <taxon>Octopus</taxon>
    </lineage>
</organism>
<evidence type="ECO:0000313" key="9">
    <source>
        <dbReference type="RefSeq" id="XP_036362313.1"/>
    </source>
</evidence>
<name>A0A7E6F445_9MOLL</name>
<comment type="pathway">
    <text evidence="5">Cofactor biosynthesis; NAD(+) biosynthesis; nicotinate D-ribonucleotide from quinolinate: step 1/1.</text>
</comment>
<dbReference type="AlphaFoldDB" id="A0A7E6F445"/>
<evidence type="ECO:0000256" key="3">
    <source>
        <dbReference type="ARBA" id="ARBA00022676"/>
    </source>
</evidence>
<dbReference type="InterPro" id="IPR027277">
    <property type="entry name" value="NadC/ModD"/>
</dbReference>
<dbReference type="SUPFAM" id="SSF54675">
    <property type="entry name" value="Nicotinate/Quinolinate PRTase N-terminal domain-like"/>
    <property type="match status" value="1"/>
</dbReference>
<dbReference type="InterPro" id="IPR022412">
    <property type="entry name" value="Quinolinate_PRibosylTrfase_N"/>
</dbReference>
<dbReference type="RefSeq" id="XP_036362313.1">
    <property type="nucleotide sequence ID" value="XM_036506420.1"/>
</dbReference>
<keyword evidence="4 5" id="KW-0808">Transferase</keyword>
<comment type="similarity">
    <text evidence="2 5">Belongs to the NadC/ModD family.</text>
</comment>
<evidence type="ECO:0000259" key="6">
    <source>
        <dbReference type="Pfam" id="PF01729"/>
    </source>
</evidence>
<feature type="domain" description="Quinolinate phosphoribosyl transferase N-terminal" evidence="7">
    <location>
        <begin position="59"/>
        <end position="133"/>
    </location>
</feature>
<evidence type="ECO:0000256" key="2">
    <source>
        <dbReference type="ARBA" id="ARBA00009400"/>
    </source>
</evidence>
<evidence type="ECO:0000256" key="1">
    <source>
        <dbReference type="ARBA" id="ARBA00003237"/>
    </source>
</evidence>
<dbReference type="InterPro" id="IPR013785">
    <property type="entry name" value="Aldolase_TIM"/>
</dbReference>
<dbReference type="Pfam" id="PF02749">
    <property type="entry name" value="QRPTase_N"/>
    <property type="match status" value="1"/>
</dbReference>
<comment type="catalytic activity">
    <reaction evidence="5">
        <text>nicotinate beta-D-ribonucleotide + CO2 + diphosphate = quinolinate + 5-phospho-alpha-D-ribose 1-diphosphate + 2 H(+)</text>
        <dbReference type="Rhea" id="RHEA:12733"/>
        <dbReference type="ChEBI" id="CHEBI:15378"/>
        <dbReference type="ChEBI" id="CHEBI:16526"/>
        <dbReference type="ChEBI" id="CHEBI:29959"/>
        <dbReference type="ChEBI" id="CHEBI:33019"/>
        <dbReference type="ChEBI" id="CHEBI:57502"/>
        <dbReference type="ChEBI" id="CHEBI:58017"/>
        <dbReference type="EC" id="2.4.2.19"/>
    </reaction>
</comment>
<keyword evidence="8" id="KW-1185">Reference proteome</keyword>